<name>A0ABD3GVJ5_9MARC</name>
<reference evidence="1 2" key="1">
    <citation type="submission" date="2024-09" db="EMBL/GenBank/DDBJ databases">
        <title>Chromosome-scale assembly of Riccia sorocarpa.</title>
        <authorList>
            <person name="Paukszto L."/>
        </authorList>
    </citation>
    <scope>NUCLEOTIDE SEQUENCE [LARGE SCALE GENOMIC DNA]</scope>
    <source>
        <strain evidence="1">LP-2024</strain>
        <tissue evidence="1">Aerial parts of the thallus</tissue>
    </source>
</reference>
<keyword evidence="2" id="KW-1185">Reference proteome</keyword>
<dbReference type="EMBL" id="JBJQOH010000006">
    <property type="protein sequence ID" value="KAL3683253.1"/>
    <property type="molecule type" value="Genomic_DNA"/>
</dbReference>
<proteinExistence type="predicted"/>
<comment type="caution">
    <text evidence="1">The sequence shown here is derived from an EMBL/GenBank/DDBJ whole genome shotgun (WGS) entry which is preliminary data.</text>
</comment>
<gene>
    <name evidence="1" type="ORF">R1sor_001275</name>
</gene>
<dbReference type="Proteomes" id="UP001633002">
    <property type="component" value="Unassembled WGS sequence"/>
</dbReference>
<evidence type="ECO:0000313" key="1">
    <source>
        <dbReference type="EMBL" id="KAL3683253.1"/>
    </source>
</evidence>
<accession>A0ABD3GVJ5</accession>
<sequence>MEDQTEGNREGERETEVERIRHELDELFGLEEENHDFGAEEDWEGGVAATDIRPEELYSHLESEGRLKYDIVVQAIHDDSGLPEVFVSRVWDGEKVPEFVGVGSLLEGNDGVYRAGIEVVNVKSVVETLVTKVGVFEASLADHNLRQQREFEVLKLDVTSIQQLLGNLDPGSQSGGLNVTLGLIQGQLSSLAQSKEIAQLQDVITMRTNAVESNNRKQQLLLTVLEEKIQSDVRKLTRCVEARSSKGKPPEVSQVVEALDSKLRSYAEVSRSEQVEGEDARVTVNTLFKEVLRVATPDIAHAARVGRSDKGPRVLLVRFSSSEGRAAVLGNRGLLKGQRIWLDMDLTPAQAALKQKELLKVREANAAGFVAFLRDGHAVITSRRREAAP</sequence>
<protein>
    <submittedName>
        <fullName evidence="1">Uncharacterized protein</fullName>
    </submittedName>
</protein>
<evidence type="ECO:0000313" key="2">
    <source>
        <dbReference type="Proteomes" id="UP001633002"/>
    </source>
</evidence>
<organism evidence="1 2">
    <name type="scientific">Riccia sorocarpa</name>
    <dbReference type="NCBI Taxonomy" id="122646"/>
    <lineage>
        <taxon>Eukaryota</taxon>
        <taxon>Viridiplantae</taxon>
        <taxon>Streptophyta</taxon>
        <taxon>Embryophyta</taxon>
        <taxon>Marchantiophyta</taxon>
        <taxon>Marchantiopsida</taxon>
        <taxon>Marchantiidae</taxon>
        <taxon>Marchantiales</taxon>
        <taxon>Ricciaceae</taxon>
        <taxon>Riccia</taxon>
    </lineage>
</organism>
<dbReference type="AlphaFoldDB" id="A0ABD3GVJ5"/>